<dbReference type="Gene3D" id="3.10.20.90">
    <property type="entry name" value="Phosphatidylinositol 3-kinase Catalytic Subunit, Chain A, domain 1"/>
    <property type="match status" value="1"/>
</dbReference>
<evidence type="ECO:0000259" key="3">
    <source>
        <dbReference type="PROSITE" id="PS50053"/>
    </source>
</evidence>
<proteinExistence type="predicted"/>
<accession>A0AAN8YSV3</accession>
<evidence type="ECO:0000256" key="1">
    <source>
        <dbReference type="ARBA" id="ARBA00022499"/>
    </source>
</evidence>
<name>A0AAN8YSV3_9MAGN</name>
<dbReference type="InterPro" id="IPR050158">
    <property type="entry name" value="Ubiquitin_ubiquitin-like"/>
</dbReference>
<dbReference type="InterPro" id="IPR000626">
    <property type="entry name" value="Ubiquitin-like_dom"/>
</dbReference>
<dbReference type="Proteomes" id="UP001370490">
    <property type="component" value="Unassembled WGS sequence"/>
</dbReference>
<dbReference type="PANTHER" id="PTHR10666">
    <property type="entry name" value="UBIQUITIN"/>
    <property type="match status" value="1"/>
</dbReference>
<feature type="domain" description="Ubiquitin-like" evidence="3">
    <location>
        <begin position="230"/>
        <end position="312"/>
    </location>
</feature>
<reference evidence="4 5" key="1">
    <citation type="submission" date="2023-12" db="EMBL/GenBank/DDBJ databases">
        <title>A high-quality genome assembly for Dillenia turbinata (Dilleniales).</title>
        <authorList>
            <person name="Chanderbali A."/>
        </authorList>
    </citation>
    <scope>NUCLEOTIDE SEQUENCE [LARGE SCALE GENOMIC DNA]</scope>
    <source>
        <strain evidence="4">LSX21</strain>
        <tissue evidence="4">Leaf</tissue>
    </source>
</reference>
<protein>
    <submittedName>
        <fullName evidence="4">Ubiquitin-like domain</fullName>
    </submittedName>
</protein>
<organism evidence="4 5">
    <name type="scientific">Dillenia turbinata</name>
    <dbReference type="NCBI Taxonomy" id="194707"/>
    <lineage>
        <taxon>Eukaryota</taxon>
        <taxon>Viridiplantae</taxon>
        <taxon>Streptophyta</taxon>
        <taxon>Embryophyta</taxon>
        <taxon>Tracheophyta</taxon>
        <taxon>Spermatophyta</taxon>
        <taxon>Magnoliopsida</taxon>
        <taxon>eudicotyledons</taxon>
        <taxon>Gunneridae</taxon>
        <taxon>Pentapetalae</taxon>
        <taxon>Dilleniales</taxon>
        <taxon>Dilleniaceae</taxon>
        <taxon>Dillenia</taxon>
    </lineage>
</organism>
<evidence type="ECO:0000313" key="4">
    <source>
        <dbReference type="EMBL" id="KAK6911656.1"/>
    </source>
</evidence>
<dbReference type="EMBL" id="JBAMMX010000028">
    <property type="protein sequence ID" value="KAK6911656.1"/>
    <property type="molecule type" value="Genomic_DNA"/>
</dbReference>
<evidence type="ECO:0000256" key="2">
    <source>
        <dbReference type="SAM" id="MobiDB-lite"/>
    </source>
</evidence>
<sequence>MEGFGGSFSSSGLGSFVRKRRSNTLRRPRDETPIFPENHGLSSLSSTPPSCNLSMGSVEEISGYSSDTHRKESLNQYKDDEKEKCKKQQETSRVLKDLDVLNNLHVREHNSSRAGRVGEGCKGDGTCTRQCLMVYGPQCFPSFGLVGGFSVLVRFSLLAKMDRIRSITAWPYMVFRLESIEREGSNVEVDYHGYADGCVCRKEYFIFFSLPSIKVTHSAHMLEIVCTENTAFRMKAMAMMDSAVCKTIMLEVERSDFIDDVKAKIQAQEGIPLDAQKLIFAGKVLENGHITLADKNIRNESALYLVIRLRGGMNRRTIPLEVENSDFLDNLKRYSQAEAGLFWKTASRWPYFA</sequence>
<dbReference type="SMART" id="SM00213">
    <property type="entry name" value="UBQ"/>
    <property type="match status" value="1"/>
</dbReference>
<evidence type="ECO:0000313" key="5">
    <source>
        <dbReference type="Proteomes" id="UP001370490"/>
    </source>
</evidence>
<dbReference type="PRINTS" id="PR00348">
    <property type="entry name" value="UBIQUITIN"/>
</dbReference>
<dbReference type="SUPFAM" id="SSF54236">
    <property type="entry name" value="Ubiquitin-like"/>
    <property type="match status" value="1"/>
</dbReference>
<feature type="region of interest" description="Disordered" evidence="2">
    <location>
        <begin position="1"/>
        <end position="52"/>
    </location>
</feature>
<dbReference type="Pfam" id="PF00240">
    <property type="entry name" value="ubiquitin"/>
    <property type="match status" value="1"/>
</dbReference>
<dbReference type="InterPro" id="IPR019956">
    <property type="entry name" value="Ubiquitin_dom"/>
</dbReference>
<dbReference type="PROSITE" id="PS50053">
    <property type="entry name" value="UBIQUITIN_2"/>
    <property type="match status" value="1"/>
</dbReference>
<keyword evidence="5" id="KW-1185">Reference proteome</keyword>
<dbReference type="GO" id="GO:0003729">
    <property type="term" value="F:mRNA binding"/>
    <property type="evidence" value="ECO:0007669"/>
    <property type="project" value="UniProtKB-ARBA"/>
</dbReference>
<gene>
    <name evidence="4" type="ORF">RJ641_023749</name>
</gene>
<feature type="compositionally biased region" description="Low complexity" evidence="2">
    <location>
        <begin position="7"/>
        <end position="16"/>
    </location>
</feature>
<feature type="compositionally biased region" description="Basic residues" evidence="2">
    <location>
        <begin position="17"/>
        <end position="26"/>
    </location>
</feature>
<dbReference type="InterPro" id="IPR029071">
    <property type="entry name" value="Ubiquitin-like_domsf"/>
</dbReference>
<dbReference type="AlphaFoldDB" id="A0AAN8YSV3"/>
<feature type="compositionally biased region" description="Polar residues" evidence="2">
    <location>
        <begin position="40"/>
        <end position="52"/>
    </location>
</feature>
<comment type="caution">
    <text evidence="4">The sequence shown here is derived from an EMBL/GenBank/DDBJ whole genome shotgun (WGS) entry which is preliminary data.</text>
</comment>
<keyword evidence="1" id="KW-1017">Isopeptide bond</keyword>